<dbReference type="Pfam" id="PF12680">
    <property type="entry name" value="SnoaL_2"/>
    <property type="match status" value="1"/>
</dbReference>
<feature type="domain" description="SnoaL-like" evidence="1">
    <location>
        <begin position="18"/>
        <end position="119"/>
    </location>
</feature>
<proteinExistence type="predicted"/>
<keyword evidence="3" id="KW-1185">Reference proteome</keyword>
<name>A0ABP5GZK6_9ACTN</name>
<dbReference type="SUPFAM" id="SSF54427">
    <property type="entry name" value="NTF2-like"/>
    <property type="match status" value="1"/>
</dbReference>
<dbReference type="Gene3D" id="3.10.450.50">
    <property type="match status" value="1"/>
</dbReference>
<dbReference type="InterPro" id="IPR032710">
    <property type="entry name" value="NTF2-like_dom_sf"/>
</dbReference>
<evidence type="ECO:0000259" key="1">
    <source>
        <dbReference type="Pfam" id="PF12680"/>
    </source>
</evidence>
<comment type="caution">
    <text evidence="2">The sequence shown here is derived from an EMBL/GenBank/DDBJ whole genome shotgun (WGS) entry which is preliminary data.</text>
</comment>
<accession>A0ABP5GZK6</accession>
<sequence>MGASTATERVDQAEEHGRRFVAAFNSGDLAAINAMYTEDAVAVWEPGKPLSGDARKAALAEFIARGPRMTATLRESHVTDNTAMLIVDWEIDIPAAGGTPEHLTGTGVDVLRLGADGVWRFAVDNPFSEVR</sequence>
<gene>
    <name evidence="2" type="ORF">GCM10009757_41420</name>
</gene>
<evidence type="ECO:0000313" key="2">
    <source>
        <dbReference type="EMBL" id="GAA2059775.1"/>
    </source>
</evidence>
<dbReference type="EMBL" id="BAAANQ010000009">
    <property type="protein sequence ID" value="GAA2059775.1"/>
    <property type="molecule type" value="Genomic_DNA"/>
</dbReference>
<dbReference type="RefSeq" id="WP_346071350.1">
    <property type="nucleotide sequence ID" value="NZ_BAAANQ010000009.1"/>
</dbReference>
<protein>
    <recommendedName>
        <fullName evidence="1">SnoaL-like domain-containing protein</fullName>
    </recommendedName>
</protein>
<dbReference type="Proteomes" id="UP001403094">
    <property type="component" value="Unassembled WGS sequence"/>
</dbReference>
<reference evidence="3" key="1">
    <citation type="journal article" date="2019" name="Int. J. Syst. Evol. Microbiol.">
        <title>The Global Catalogue of Microorganisms (GCM) 10K type strain sequencing project: providing services to taxonomists for standard genome sequencing and annotation.</title>
        <authorList>
            <consortium name="The Broad Institute Genomics Platform"/>
            <consortium name="The Broad Institute Genome Sequencing Center for Infectious Disease"/>
            <person name="Wu L."/>
            <person name="Ma J."/>
        </authorList>
    </citation>
    <scope>NUCLEOTIDE SEQUENCE [LARGE SCALE GENOMIC DNA]</scope>
    <source>
        <strain evidence="3">JCM 14549</strain>
    </source>
</reference>
<dbReference type="InterPro" id="IPR037401">
    <property type="entry name" value="SnoaL-like"/>
</dbReference>
<evidence type="ECO:0000313" key="3">
    <source>
        <dbReference type="Proteomes" id="UP001403094"/>
    </source>
</evidence>
<organism evidence="2 3">
    <name type="scientific">Streptomyces cheonanensis</name>
    <dbReference type="NCBI Taxonomy" id="312720"/>
    <lineage>
        <taxon>Bacteria</taxon>
        <taxon>Bacillati</taxon>
        <taxon>Actinomycetota</taxon>
        <taxon>Actinomycetes</taxon>
        <taxon>Kitasatosporales</taxon>
        <taxon>Streptomycetaceae</taxon>
        <taxon>Streptomyces</taxon>
    </lineage>
</organism>